<sequence length="164" mass="19717">MAEIMNIMDEKQFVYIENFTSVQLSLQKCEEFLQNEQNKKKKTDILSFFENKALKKQTLTDPKGWDSKFFRQSKKILLMFRRQSDKSVQLELRHQRTSDVVFDLVDENQANKLDDQSQQYVYNMIETLLPKARIGIENDQFKMMEIYGNSQKPRDHWICFNQKE</sequence>
<protein>
    <submittedName>
        <fullName evidence="1">Uncharacterized protein</fullName>
    </submittedName>
</protein>
<dbReference type="AlphaFoldDB" id="A0A0V0QZK4"/>
<dbReference type="EMBL" id="LDAU01000081">
    <property type="protein sequence ID" value="KRX07743.1"/>
    <property type="molecule type" value="Genomic_DNA"/>
</dbReference>
<reference evidence="1 2" key="1">
    <citation type="journal article" date="2015" name="Sci. Rep.">
        <title>Genome of the facultative scuticociliatosis pathogen Pseudocohnilembus persalinus provides insight into its virulence through horizontal gene transfer.</title>
        <authorList>
            <person name="Xiong J."/>
            <person name="Wang G."/>
            <person name="Cheng J."/>
            <person name="Tian M."/>
            <person name="Pan X."/>
            <person name="Warren A."/>
            <person name="Jiang C."/>
            <person name="Yuan D."/>
            <person name="Miao W."/>
        </authorList>
    </citation>
    <scope>NUCLEOTIDE SEQUENCE [LARGE SCALE GENOMIC DNA]</scope>
    <source>
        <strain evidence="1">36N120E</strain>
    </source>
</reference>
<comment type="caution">
    <text evidence="1">The sequence shown here is derived from an EMBL/GenBank/DDBJ whole genome shotgun (WGS) entry which is preliminary data.</text>
</comment>
<proteinExistence type="predicted"/>
<dbReference type="OrthoDB" id="426718at2759"/>
<evidence type="ECO:0000313" key="1">
    <source>
        <dbReference type="EMBL" id="KRX07743.1"/>
    </source>
</evidence>
<keyword evidence="2" id="KW-1185">Reference proteome</keyword>
<evidence type="ECO:0000313" key="2">
    <source>
        <dbReference type="Proteomes" id="UP000054937"/>
    </source>
</evidence>
<accession>A0A0V0QZK4</accession>
<dbReference type="Proteomes" id="UP000054937">
    <property type="component" value="Unassembled WGS sequence"/>
</dbReference>
<dbReference type="InParanoid" id="A0A0V0QZK4"/>
<gene>
    <name evidence="1" type="ORF">PPERSA_05806</name>
</gene>
<organism evidence="1 2">
    <name type="scientific">Pseudocohnilembus persalinus</name>
    <name type="common">Ciliate</name>
    <dbReference type="NCBI Taxonomy" id="266149"/>
    <lineage>
        <taxon>Eukaryota</taxon>
        <taxon>Sar</taxon>
        <taxon>Alveolata</taxon>
        <taxon>Ciliophora</taxon>
        <taxon>Intramacronucleata</taxon>
        <taxon>Oligohymenophorea</taxon>
        <taxon>Scuticociliatia</taxon>
        <taxon>Philasterida</taxon>
        <taxon>Pseudocohnilembidae</taxon>
        <taxon>Pseudocohnilembus</taxon>
    </lineage>
</organism>
<name>A0A0V0QZK4_PSEPJ</name>